<dbReference type="SUPFAM" id="SSF54529">
    <property type="entry name" value="Mitochondrial glycoprotein MAM33-like"/>
    <property type="match status" value="1"/>
</dbReference>
<protein>
    <submittedName>
        <fullName evidence="2">Mitochondrial acidic protein mam33</fullName>
    </submittedName>
</protein>
<evidence type="ECO:0000313" key="3">
    <source>
        <dbReference type="Proteomes" id="UP001345013"/>
    </source>
</evidence>
<sequence>MSSKPDHTALPRELEDFLADSPWTVQDPPGTENIVMTRKLGDESIKVDCTIADMNNDEREADEQDEDSALGHIPFASSSTGIFEALDGRHGSCNSTKDVVHLVNI</sequence>
<comment type="caution">
    <text evidence="2">The sequence shown here is derived from an EMBL/GenBank/DDBJ whole genome shotgun (WGS) entry which is preliminary data.</text>
</comment>
<dbReference type="EMBL" id="JAVRRG010000052">
    <property type="protein sequence ID" value="KAK5092814.1"/>
    <property type="molecule type" value="Genomic_DNA"/>
</dbReference>
<keyword evidence="3" id="KW-1185">Reference proteome</keyword>
<dbReference type="Proteomes" id="UP001345013">
    <property type="component" value="Unassembled WGS sequence"/>
</dbReference>
<name>A0ABR0KB47_9EURO</name>
<evidence type="ECO:0000256" key="1">
    <source>
        <dbReference type="SAM" id="MobiDB-lite"/>
    </source>
</evidence>
<dbReference type="Gene3D" id="3.10.280.10">
    <property type="entry name" value="Mitochondrial glycoprotein"/>
    <property type="match status" value="1"/>
</dbReference>
<gene>
    <name evidence="2" type="primary">MAM33_2</name>
    <name evidence="2" type="ORF">LTR24_004855</name>
</gene>
<dbReference type="InterPro" id="IPR003428">
    <property type="entry name" value="MAM33"/>
</dbReference>
<proteinExistence type="predicted"/>
<accession>A0ABR0KB47</accession>
<organism evidence="2 3">
    <name type="scientific">Lithohypha guttulata</name>
    <dbReference type="NCBI Taxonomy" id="1690604"/>
    <lineage>
        <taxon>Eukaryota</taxon>
        <taxon>Fungi</taxon>
        <taxon>Dikarya</taxon>
        <taxon>Ascomycota</taxon>
        <taxon>Pezizomycotina</taxon>
        <taxon>Eurotiomycetes</taxon>
        <taxon>Chaetothyriomycetidae</taxon>
        <taxon>Chaetothyriales</taxon>
        <taxon>Trichomeriaceae</taxon>
        <taxon>Lithohypha</taxon>
    </lineage>
</organism>
<evidence type="ECO:0000313" key="2">
    <source>
        <dbReference type="EMBL" id="KAK5092814.1"/>
    </source>
</evidence>
<reference evidence="2 3" key="1">
    <citation type="submission" date="2023-08" db="EMBL/GenBank/DDBJ databases">
        <title>Black Yeasts Isolated from many extreme environments.</title>
        <authorList>
            <person name="Coleine C."/>
            <person name="Stajich J.E."/>
            <person name="Selbmann L."/>
        </authorList>
    </citation>
    <scope>NUCLEOTIDE SEQUENCE [LARGE SCALE GENOMIC DNA]</scope>
    <source>
        <strain evidence="2 3">CCFEE 5885</strain>
    </source>
</reference>
<dbReference type="InterPro" id="IPR036561">
    <property type="entry name" value="MAM33_sf"/>
</dbReference>
<feature type="region of interest" description="Disordered" evidence="1">
    <location>
        <begin position="1"/>
        <end position="32"/>
    </location>
</feature>
<dbReference type="Pfam" id="PF02330">
    <property type="entry name" value="MAM33"/>
    <property type="match status" value="1"/>
</dbReference>
<feature type="compositionally biased region" description="Basic and acidic residues" evidence="1">
    <location>
        <begin position="1"/>
        <end position="15"/>
    </location>
</feature>